<proteinExistence type="predicted"/>
<evidence type="ECO:0000313" key="1">
    <source>
        <dbReference type="EMBL" id="KKN76055.1"/>
    </source>
</evidence>
<name>A0A0F9T468_9ZZZZ</name>
<protein>
    <recommendedName>
        <fullName evidence="2">SpoVT-AbrB domain-containing protein</fullName>
    </recommendedName>
</protein>
<gene>
    <name evidence="1" type="ORF">LCGC14_0374450</name>
</gene>
<reference evidence="1" key="1">
    <citation type="journal article" date="2015" name="Nature">
        <title>Complex archaea that bridge the gap between prokaryotes and eukaryotes.</title>
        <authorList>
            <person name="Spang A."/>
            <person name="Saw J.H."/>
            <person name="Jorgensen S.L."/>
            <person name="Zaremba-Niedzwiedzka K."/>
            <person name="Martijn J."/>
            <person name="Lind A.E."/>
            <person name="van Eijk R."/>
            <person name="Schleper C."/>
            <person name="Guy L."/>
            <person name="Ettema T.J."/>
        </authorList>
    </citation>
    <scope>NUCLEOTIDE SEQUENCE</scope>
</reference>
<dbReference type="AlphaFoldDB" id="A0A0F9T468"/>
<sequence>MKIKKTLIQLGNSDGVVIDKIIKDSLNLRRGDVLELDIKKIEPFISNNKKSRRI</sequence>
<accession>A0A0F9T468</accession>
<evidence type="ECO:0008006" key="2">
    <source>
        <dbReference type="Google" id="ProtNLM"/>
    </source>
</evidence>
<dbReference type="Gene3D" id="2.10.260.10">
    <property type="match status" value="1"/>
</dbReference>
<dbReference type="EMBL" id="LAZR01000300">
    <property type="protein sequence ID" value="KKN76055.1"/>
    <property type="molecule type" value="Genomic_DNA"/>
</dbReference>
<organism evidence="1">
    <name type="scientific">marine sediment metagenome</name>
    <dbReference type="NCBI Taxonomy" id="412755"/>
    <lineage>
        <taxon>unclassified sequences</taxon>
        <taxon>metagenomes</taxon>
        <taxon>ecological metagenomes</taxon>
    </lineage>
</organism>
<comment type="caution">
    <text evidence="1">The sequence shown here is derived from an EMBL/GenBank/DDBJ whole genome shotgun (WGS) entry which is preliminary data.</text>
</comment>